<dbReference type="Pfam" id="PF23232">
    <property type="entry name" value="AAA_lid_13"/>
    <property type="match status" value="1"/>
</dbReference>
<evidence type="ECO:0000313" key="3">
    <source>
        <dbReference type="EMBL" id="QYT04743.1"/>
    </source>
</evidence>
<dbReference type="InterPro" id="IPR056599">
    <property type="entry name" value="AAA_lid_fung"/>
</dbReference>
<protein>
    <submittedName>
        <fullName evidence="3">AAA domain-containing protein</fullName>
    </submittedName>
</protein>
<dbReference type="AlphaFoldDB" id="A0A8G0LPU6"/>
<dbReference type="Proteomes" id="UP000826661">
    <property type="component" value="Chromosome VI"/>
</dbReference>
<feature type="domain" description="AAA+ ATPase" evidence="2">
    <location>
        <begin position="662"/>
        <end position="789"/>
    </location>
</feature>
<dbReference type="PANTHER" id="PTHR46411">
    <property type="entry name" value="FAMILY ATPASE, PUTATIVE-RELATED"/>
    <property type="match status" value="1"/>
</dbReference>
<evidence type="ECO:0000259" key="2">
    <source>
        <dbReference type="SMART" id="SM00382"/>
    </source>
</evidence>
<reference evidence="3 4" key="1">
    <citation type="journal article" date="2021" name="BMC Genomics">
        <title>Telomere-to-telomere genome assembly of asparaginase-producing Trichoderma simmonsii.</title>
        <authorList>
            <person name="Chung D."/>
            <person name="Kwon Y.M."/>
            <person name="Yang Y."/>
        </authorList>
    </citation>
    <scope>NUCLEOTIDE SEQUENCE [LARGE SCALE GENOMIC DNA]</scope>
    <source>
        <strain evidence="3 4">GH-Sj1</strain>
    </source>
</reference>
<dbReference type="InterPro" id="IPR003959">
    <property type="entry name" value="ATPase_AAA_core"/>
</dbReference>
<dbReference type="InterPro" id="IPR027417">
    <property type="entry name" value="P-loop_NTPase"/>
</dbReference>
<dbReference type="SMART" id="SM00382">
    <property type="entry name" value="AAA"/>
    <property type="match status" value="1"/>
</dbReference>
<evidence type="ECO:0000313" key="4">
    <source>
        <dbReference type="Proteomes" id="UP000826661"/>
    </source>
</evidence>
<dbReference type="GO" id="GO:0016887">
    <property type="term" value="F:ATP hydrolysis activity"/>
    <property type="evidence" value="ECO:0007669"/>
    <property type="project" value="InterPro"/>
</dbReference>
<dbReference type="PANTHER" id="PTHR46411:SF2">
    <property type="entry name" value="AAA+ ATPASE DOMAIN-CONTAINING PROTEIN"/>
    <property type="match status" value="1"/>
</dbReference>
<dbReference type="Pfam" id="PF22942">
    <property type="entry name" value="DUF7025"/>
    <property type="match status" value="1"/>
</dbReference>
<feature type="compositionally biased region" description="Basic and acidic residues" evidence="1">
    <location>
        <begin position="532"/>
        <end position="542"/>
    </location>
</feature>
<dbReference type="CDD" id="cd19481">
    <property type="entry name" value="RecA-like_protease"/>
    <property type="match status" value="1"/>
</dbReference>
<dbReference type="EMBL" id="CP075869">
    <property type="protein sequence ID" value="QYT04743.1"/>
    <property type="molecule type" value="Genomic_DNA"/>
</dbReference>
<feature type="region of interest" description="Disordered" evidence="1">
    <location>
        <begin position="522"/>
        <end position="549"/>
    </location>
</feature>
<dbReference type="InterPro" id="IPR054289">
    <property type="entry name" value="DUF7025"/>
</dbReference>
<gene>
    <name evidence="3" type="ORF">H0G86_011646</name>
</gene>
<name>A0A8G0LPU6_9HYPO</name>
<accession>A0A8G0LPU6</accession>
<organism evidence="3 4">
    <name type="scientific">Trichoderma simmonsii</name>
    <dbReference type="NCBI Taxonomy" id="1491479"/>
    <lineage>
        <taxon>Eukaryota</taxon>
        <taxon>Fungi</taxon>
        <taxon>Dikarya</taxon>
        <taxon>Ascomycota</taxon>
        <taxon>Pezizomycotina</taxon>
        <taxon>Sordariomycetes</taxon>
        <taxon>Hypocreomycetidae</taxon>
        <taxon>Hypocreales</taxon>
        <taxon>Hypocreaceae</taxon>
        <taxon>Trichoderma</taxon>
    </lineage>
</organism>
<dbReference type="Pfam" id="PF00004">
    <property type="entry name" value="AAA"/>
    <property type="match status" value="1"/>
</dbReference>
<sequence length="895" mass="101386">MDLLADELSDLSKIQNDTESADDSSVGAELLIAANGNTNTNLKQWFKDMTDGRSRVVIFKSTQDELKTCGERLDDLAKTLFKQARKENPDSPLKWTLVAHLHEIDGGVSYGTSMNNLTPEATSYIENVDCSVTWFSIPILNHMDMKDTQRSLHPNRFHYSIEIPKVNGDLPRANPLKEGAELTRTGSNLSETAASLDIAIEQGGSHEILHELPEWLLVNSLRLRRFLDYEFCDGTLPCSTEDPFLILRPFKMLVYLRGKIKKRIRSFKLARTKLLDTSDEEYVKRYKEEPVEDIGMRGYQNQSLMDLSTLTGWILDLGCVEEFIDTYIEPQRVHLASAPASVRFLDMWFLFPIGALVYVRDNNTPQKIWRVVQTAGGRKWMSKAPLVSEGSNENTFSDFVLDCYYLDYTGHEYVPVYARFSITNFAGIQSTATLPVIPFTIALDQGYVIKEELLTRAAKFQELTQVSHRHYSGRSQDRTPWGTKLLELGTNALENVSIYSERVDSEVIVDFQRAIQEVSSWNPTAGTSLQPHIDDSHERPSDTDPDSQWSRKFTQDYIATETLKWDQWAKKGSGPTDEEDLFLLPDRIFAFVLKTRTWACLHLGKNAFGEEQLTEIIPQKHPWDNLELPLGHKEIVQSLIESHFSNNVGKQMHFDLVKGKGKGVIILLHGVPGVGKTSTAECAAESNGRPLLPIICGDLGLTPSEVEVKLQHIFRLAQAWGCVMLLDEADVFLAQRTATDTERNALVSVFLRTLEYYEGILFLTTNRVGVFDEAFKSRIHISLYYPPLQQDQTLKIWKSHIQKAIQDPRIKIDSDQLILCANDIFERQLDPQFGPVWNGRQIRNAFQSAVALACFHAKTGGPIQLETKYFKQVFDVSDQTTCGWSGSAIRMHNGI</sequence>
<keyword evidence="4" id="KW-1185">Reference proteome</keyword>
<proteinExistence type="predicted"/>
<dbReference type="Gene3D" id="3.40.50.300">
    <property type="entry name" value="P-loop containing nucleotide triphosphate hydrolases"/>
    <property type="match status" value="1"/>
</dbReference>
<dbReference type="SUPFAM" id="SSF52540">
    <property type="entry name" value="P-loop containing nucleoside triphosphate hydrolases"/>
    <property type="match status" value="1"/>
</dbReference>
<dbReference type="GO" id="GO:0005524">
    <property type="term" value="F:ATP binding"/>
    <property type="evidence" value="ECO:0007669"/>
    <property type="project" value="InterPro"/>
</dbReference>
<evidence type="ECO:0000256" key="1">
    <source>
        <dbReference type="SAM" id="MobiDB-lite"/>
    </source>
</evidence>
<dbReference type="InterPro" id="IPR003593">
    <property type="entry name" value="AAA+_ATPase"/>
</dbReference>